<name>A0A1E7EYR6_9STRA</name>
<feature type="domain" description="DUF1995" evidence="2">
    <location>
        <begin position="77"/>
        <end position="280"/>
    </location>
</feature>
<proteinExistence type="predicted"/>
<dbReference type="Proteomes" id="UP000095751">
    <property type="component" value="Unassembled WGS sequence"/>
</dbReference>
<protein>
    <recommendedName>
        <fullName evidence="2">DUF1995 domain-containing protein</fullName>
    </recommendedName>
</protein>
<dbReference type="OrthoDB" id="42155at2759"/>
<sequence length="325" mass="34623">MPLQVSSRAVVVICTHLVLSVLLLVLISSSSSLVGVVNSFTLSSSSLSVSSSTSTSSSSSPRRVVLAASNTASSIPSSTDNRDKQAIDSTKKAIDKPRNSNFPLIELEFPPIQSLNKLGDGSLRSTIEVDNANLKFYLMDVLNPFKSSIQKYTCISSSSTNSFRTKAQKIATKGIDVIDSSAVAQEEDNNGATVGMVYIFISPSSRGDYMMAQQMANANICKSVVIVNGFAKGPNSISGLATMSYYLKPLTYNSQIAGYLIRSYPSLWTVLDSSGGGGVKAAKVLTTYTDKDILVQGTNTPDLRASGKLVQKSVDERAIAARSQR</sequence>
<dbReference type="InParanoid" id="A0A1E7EYR6"/>
<gene>
    <name evidence="3" type="ORF">FRACYDRAFT_193086</name>
</gene>
<keyword evidence="4" id="KW-1185">Reference proteome</keyword>
<dbReference type="AlphaFoldDB" id="A0A1E7EYR6"/>
<accession>A0A1E7EYR6</accession>
<feature type="region of interest" description="Disordered" evidence="1">
    <location>
        <begin position="70"/>
        <end position="95"/>
    </location>
</feature>
<organism evidence="3 4">
    <name type="scientific">Fragilariopsis cylindrus CCMP1102</name>
    <dbReference type="NCBI Taxonomy" id="635003"/>
    <lineage>
        <taxon>Eukaryota</taxon>
        <taxon>Sar</taxon>
        <taxon>Stramenopiles</taxon>
        <taxon>Ochrophyta</taxon>
        <taxon>Bacillariophyta</taxon>
        <taxon>Bacillariophyceae</taxon>
        <taxon>Bacillariophycidae</taxon>
        <taxon>Bacillariales</taxon>
        <taxon>Bacillariaceae</taxon>
        <taxon>Fragilariopsis</taxon>
    </lineage>
</organism>
<evidence type="ECO:0000313" key="3">
    <source>
        <dbReference type="EMBL" id="OEU11158.1"/>
    </source>
</evidence>
<evidence type="ECO:0000259" key="2">
    <source>
        <dbReference type="Pfam" id="PF09353"/>
    </source>
</evidence>
<feature type="compositionally biased region" description="Basic and acidic residues" evidence="1">
    <location>
        <begin position="80"/>
        <end position="95"/>
    </location>
</feature>
<dbReference type="InterPro" id="IPR018962">
    <property type="entry name" value="DUF1995"/>
</dbReference>
<feature type="compositionally biased region" description="Polar residues" evidence="1">
    <location>
        <begin position="70"/>
        <end position="79"/>
    </location>
</feature>
<reference evidence="3 4" key="1">
    <citation type="submission" date="2016-09" db="EMBL/GenBank/DDBJ databases">
        <title>Extensive genetic diversity and differential bi-allelic expression allows diatom success in the polar Southern Ocean.</title>
        <authorList>
            <consortium name="DOE Joint Genome Institute"/>
            <person name="Mock T."/>
            <person name="Otillar R.P."/>
            <person name="Strauss J."/>
            <person name="Dupont C."/>
            <person name="Frickenhaus S."/>
            <person name="Maumus F."/>
            <person name="Mcmullan M."/>
            <person name="Sanges R."/>
            <person name="Schmutz J."/>
            <person name="Toseland A."/>
            <person name="Valas R."/>
            <person name="Veluchamy A."/>
            <person name="Ward B.J."/>
            <person name="Allen A."/>
            <person name="Barry K."/>
            <person name="Falciatore A."/>
            <person name="Ferrante M."/>
            <person name="Fortunato A.E."/>
            <person name="Gloeckner G."/>
            <person name="Gruber A."/>
            <person name="Hipkin R."/>
            <person name="Janech M."/>
            <person name="Kroth P."/>
            <person name="Leese F."/>
            <person name="Lindquist E."/>
            <person name="Lyon B.R."/>
            <person name="Martin J."/>
            <person name="Mayer C."/>
            <person name="Parker M."/>
            <person name="Quesneville H."/>
            <person name="Raymond J."/>
            <person name="Uhlig C."/>
            <person name="Valentin K.U."/>
            <person name="Worden A.Z."/>
            <person name="Armbrust E.V."/>
            <person name="Bowler C."/>
            <person name="Green B."/>
            <person name="Moulton V."/>
            <person name="Van Oosterhout C."/>
            <person name="Grigoriev I."/>
        </authorList>
    </citation>
    <scope>NUCLEOTIDE SEQUENCE [LARGE SCALE GENOMIC DNA]</scope>
    <source>
        <strain evidence="3 4">CCMP1102</strain>
    </source>
</reference>
<dbReference type="EMBL" id="KV784369">
    <property type="protein sequence ID" value="OEU11158.1"/>
    <property type="molecule type" value="Genomic_DNA"/>
</dbReference>
<evidence type="ECO:0000256" key="1">
    <source>
        <dbReference type="SAM" id="MobiDB-lite"/>
    </source>
</evidence>
<dbReference type="KEGG" id="fcy:FRACYDRAFT_193086"/>
<evidence type="ECO:0000313" key="4">
    <source>
        <dbReference type="Proteomes" id="UP000095751"/>
    </source>
</evidence>
<dbReference type="Pfam" id="PF09353">
    <property type="entry name" value="DUF1995"/>
    <property type="match status" value="1"/>
</dbReference>